<comment type="caution">
    <text evidence="1">The sequence shown here is derived from an EMBL/GenBank/DDBJ whole genome shotgun (WGS) entry which is preliminary data.</text>
</comment>
<reference evidence="1 2" key="1">
    <citation type="submission" date="2024-02" db="EMBL/GenBank/DDBJ databases">
        <authorList>
            <person name="Chen Y."/>
            <person name="Shah S."/>
            <person name="Dougan E. K."/>
            <person name="Thang M."/>
            <person name="Chan C."/>
        </authorList>
    </citation>
    <scope>NUCLEOTIDE SEQUENCE [LARGE SCALE GENOMIC DNA]</scope>
</reference>
<evidence type="ECO:0000313" key="1">
    <source>
        <dbReference type="EMBL" id="CAK9028434.1"/>
    </source>
</evidence>
<proteinExistence type="predicted"/>
<gene>
    <name evidence="1" type="ORF">SCF082_LOCUS18362</name>
</gene>
<evidence type="ECO:0008006" key="3">
    <source>
        <dbReference type="Google" id="ProtNLM"/>
    </source>
</evidence>
<protein>
    <recommendedName>
        <fullName evidence="3">Transposase Tc1-like domain-containing protein</fullName>
    </recommendedName>
</protein>
<organism evidence="1 2">
    <name type="scientific">Durusdinium trenchii</name>
    <dbReference type="NCBI Taxonomy" id="1381693"/>
    <lineage>
        <taxon>Eukaryota</taxon>
        <taxon>Sar</taxon>
        <taxon>Alveolata</taxon>
        <taxon>Dinophyceae</taxon>
        <taxon>Suessiales</taxon>
        <taxon>Symbiodiniaceae</taxon>
        <taxon>Durusdinium</taxon>
    </lineage>
</organism>
<keyword evidence="2" id="KW-1185">Reference proteome</keyword>
<dbReference type="Proteomes" id="UP001642464">
    <property type="component" value="Unassembled WGS sequence"/>
</dbReference>
<dbReference type="EMBL" id="CAXAMM010012248">
    <property type="protein sequence ID" value="CAK9028434.1"/>
    <property type="molecule type" value="Genomic_DNA"/>
</dbReference>
<name>A0ABP0KR76_9DINO</name>
<sequence>MRRYFTPRADGTLKCSKEALELYQSQTGCAKLRELLRKHGSFNVVEASVKRWVLRKARFEKKGGWYSKVWLATQRNWTKKMIDHAWEWAEKRGKKRKNAVHGEEEICFVLDDEFLLRDEHGQSLGMEGSFQLEARFQLLTCLCIRLQPSVHILSLPLFSFLRRTLMQTCWMGLGLTPPPQVMLRPLLCATRHARKICLPRMKQLGLDRHRSSFLVIMEN</sequence>
<evidence type="ECO:0000313" key="2">
    <source>
        <dbReference type="Proteomes" id="UP001642464"/>
    </source>
</evidence>
<accession>A0ABP0KR76</accession>